<keyword evidence="1" id="KW-0732">Signal</keyword>
<feature type="chain" id="PRO_5017375808" evidence="1">
    <location>
        <begin position="20"/>
        <end position="197"/>
    </location>
</feature>
<dbReference type="PROSITE" id="PS01156">
    <property type="entry name" value="TONB_DEPENDENT_REC_2"/>
    <property type="match status" value="1"/>
</dbReference>
<feature type="domain" description="Outer membrane protein beta-barrel" evidence="2">
    <location>
        <begin position="24"/>
        <end position="159"/>
    </location>
</feature>
<evidence type="ECO:0000256" key="1">
    <source>
        <dbReference type="SAM" id="SignalP"/>
    </source>
</evidence>
<dbReference type="RefSeq" id="WP_119433418.1">
    <property type="nucleotide sequence ID" value="NZ_QWGE01000006.1"/>
</dbReference>
<accession>A0A399RSC2</accession>
<dbReference type="OrthoDB" id="1001536at2"/>
<comment type="caution">
    <text evidence="3">The sequence shown here is derived from an EMBL/GenBank/DDBJ whole genome shotgun (WGS) entry which is preliminary data.</text>
</comment>
<dbReference type="AlphaFoldDB" id="A0A399RSC2"/>
<organism evidence="3 4">
    <name type="scientific">Pontibacter oryzae</name>
    <dbReference type="NCBI Taxonomy" id="2304593"/>
    <lineage>
        <taxon>Bacteria</taxon>
        <taxon>Pseudomonadati</taxon>
        <taxon>Bacteroidota</taxon>
        <taxon>Cytophagia</taxon>
        <taxon>Cytophagales</taxon>
        <taxon>Hymenobacteraceae</taxon>
        <taxon>Pontibacter</taxon>
    </lineage>
</organism>
<dbReference type="EMBL" id="QWGE01000006">
    <property type="protein sequence ID" value="RIJ34008.1"/>
    <property type="molecule type" value="Genomic_DNA"/>
</dbReference>
<evidence type="ECO:0000313" key="3">
    <source>
        <dbReference type="EMBL" id="RIJ34008.1"/>
    </source>
</evidence>
<evidence type="ECO:0000313" key="4">
    <source>
        <dbReference type="Proteomes" id="UP000266005"/>
    </source>
</evidence>
<gene>
    <name evidence="3" type="ORF">D1627_16670</name>
</gene>
<dbReference type="Pfam" id="PF13568">
    <property type="entry name" value="OMP_b-brl_2"/>
    <property type="match status" value="1"/>
</dbReference>
<feature type="signal peptide" evidence="1">
    <location>
        <begin position="1"/>
        <end position="19"/>
    </location>
</feature>
<protein>
    <submittedName>
        <fullName evidence="3">PorT family protein</fullName>
    </submittedName>
</protein>
<keyword evidence="4" id="KW-1185">Reference proteome</keyword>
<proteinExistence type="predicted"/>
<dbReference type="Proteomes" id="UP000266005">
    <property type="component" value="Unassembled WGS sequence"/>
</dbReference>
<reference evidence="4" key="1">
    <citation type="submission" date="2018-08" db="EMBL/GenBank/DDBJ databases">
        <title>Mucilaginibacter sp. MYSH2.</title>
        <authorList>
            <person name="Seo T."/>
        </authorList>
    </citation>
    <scope>NUCLEOTIDE SEQUENCE [LARGE SCALE GENOMIC DNA]</scope>
    <source>
        <strain evidence="4">KIRAN</strain>
    </source>
</reference>
<evidence type="ECO:0000259" key="2">
    <source>
        <dbReference type="Pfam" id="PF13568"/>
    </source>
</evidence>
<name>A0A399RSC2_9BACT</name>
<sequence>MKHLILACFLLAFAVPVFGQDEPHLRIGAKVGINFYQLSSDDLVMDDDTGLSSEYSVYGRIGETFFVQPELNFVNHKTHLITRNQTTPNERDALLVRYLRVPVYLGYQTGYDGPIISRVRFMAGPSYSFALSVADNNIDIERKDIHNSQFALNGGLAFEVWVLHLDLLYHHYITSLLNDGRSEGKGRAFSVAAGINF</sequence>
<dbReference type="InterPro" id="IPR025665">
    <property type="entry name" value="Beta-barrel_OMP_2"/>
</dbReference>
<dbReference type="InterPro" id="IPR010917">
    <property type="entry name" value="TonB_rcpt_CS"/>
</dbReference>